<dbReference type="Pfam" id="PF13472">
    <property type="entry name" value="Lipase_GDSL_2"/>
    <property type="match status" value="1"/>
</dbReference>
<dbReference type="GO" id="GO:0004622">
    <property type="term" value="F:phosphatidylcholine lysophospholipase activity"/>
    <property type="evidence" value="ECO:0007669"/>
    <property type="project" value="TreeGrafter"/>
</dbReference>
<dbReference type="PANTHER" id="PTHR30383">
    <property type="entry name" value="THIOESTERASE 1/PROTEASE 1/LYSOPHOSPHOLIPASE L1"/>
    <property type="match status" value="1"/>
</dbReference>
<dbReference type="PANTHER" id="PTHR30383:SF5">
    <property type="entry name" value="SGNH HYDROLASE-TYPE ESTERASE DOMAIN-CONTAINING PROTEIN"/>
    <property type="match status" value="1"/>
</dbReference>
<proteinExistence type="predicted"/>
<feature type="chain" id="PRO_5026220457" evidence="1">
    <location>
        <begin position="31"/>
        <end position="229"/>
    </location>
</feature>
<keyword evidence="1" id="KW-0732">Signal</keyword>
<organism evidence="3 4">
    <name type="scientific">Mucilaginibacter aquatilis</name>
    <dbReference type="NCBI Taxonomy" id="1517760"/>
    <lineage>
        <taxon>Bacteria</taxon>
        <taxon>Pseudomonadati</taxon>
        <taxon>Bacteroidota</taxon>
        <taxon>Sphingobacteriia</taxon>
        <taxon>Sphingobacteriales</taxon>
        <taxon>Sphingobacteriaceae</taxon>
        <taxon>Mucilaginibacter</taxon>
    </lineage>
</organism>
<dbReference type="RefSeq" id="WP_157542122.1">
    <property type="nucleotide sequence ID" value="NZ_WQLA01000004.1"/>
</dbReference>
<dbReference type="OrthoDB" id="9790057at2"/>
<dbReference type="InterPro" id="IPR036514">
    <property type="entry name" value="SGNH_hydro_sf"/>
</dbReference>
<dbReference type="AlphaFoldDB" id="A0A6I4ID86"/>
<keyword evidence="4" id="KW-1185">Reference proteome</keyword>
<sequence>MFKINKSNTPALFVALLVLIIGGFASNTQAQDQKSYYWNTIRNFRKQDSLQALPQNAILFVGSSSFTNWHNVQQMFPDYTIVNRGFGGSQLPDVKQYFEQTVYPKKLKQIVLYAGDNDIAAGAKPEEVFDRFKQVYNLIRKDQPKLPIAYLSIKGCPGRARSIPTVQETNALIKAFLAKEKNAAYVDVYTATMDSGGQPLKQIYVEDGVHMNQQGYDIWASVLKPYLKK</sequence>
<accession>A0A6I4ID86</accession>
<dbReference type="InterPro" id="IPR013830">
    <property type="entry name" value="SGNH_hydro"/>
</dbReference>
<reference evidence="3 4" key="1">
    <citation type="submission" date="2019-12" db="EMBL/GenBank/DDBJ databases">
        <title>Mucilaginibacter sp. HME9299 genome sequencing and assembly.</title>
        <authorList>
            <person name="Kang H."/>
            <person name="Kim H."/>
            <person name="Joh K."/>
        </authorList>
    </citation>
    <scope>NUCLEOTIDE SEQUENCE [LARGE SCALE GENOMIC DNA]</scope>
    <source>
        <strain evidence="3 4">HME9299</strain>
    </source>
</reference>
<dbReference type="Proteomes" id="UP000434850">
    <property type="component" value="Unassembled WGS sequence"/>
</dbReference>
<gene>
    <name evidence="3" type="ORF">GO816_11730</name>
</gene>
<dbReference type="InterPro" id="IPR051532">
    <property type="entry name" value="Ester_Hydrolysis_Enzymes"/>
</dbReference>
<evidence type="ECO:0000259" key="2">
    <source>
        <dbReference type="Pfam" id="PF13472"/>
    </source>
</evidence>
<feature type="signal peptide" evidence="1">
    <location>
        <begin position="1"/>
        <end position="30"/>
    </location>
</feature>
<name>A0A6I4ID86_9SPHI</name>
<evidence type="ECO:0000313" key="3">
    <source>
        <dbReference type="EMBL" id="MVN91798.1"/>
    </source>
</evidence>
<evidence type="ECO:0000313" key="4">
    <source>
        <dbReference type="Proteomes" id="UP000434850"/>
    </source>
</evidence>
<dbReference type="SUPFAM" id="SSF52266">
    <property type="entry name" value="SGNH hydrolase"/>
    <property type="match status" value="1"/>
</dbReference>
<feature type="domain" description="SGNH hydrolase-type esterase" evidence="2">
    <location>
        <begin position="64"/>
        <end position="218"/>
    </location>
</feature>
<dbReference type="Gene3D" id="3.40.50.1110">
    <property type="entry name" value="SGNH hydrolase"/>
    <property type="match status" value="1"/>
</dbReference>
<comment type="caution">
    <text evidence="3">The sequence shown here is derived from an EMBL/GenBank/DDBJ whole genome shotgun (WGS) entry which is preliminary data.</text>
</comment>
<protein>
    <submittedName>
        <fullName evidence="3">G-D-S-L family lipolytic protein</fullName>
    </submittedName>
</protein>
<dbReference type="EMBL" id="WQLA01000004">
    <property type="protein sequence ID" value="MVN91798.1"/>
    <property type="molecule type" value="Genomic_DNA"/>
</dbReference>
<evidence type="ECO:0000256" key="1">
    <source>
        <dbReference type="SAM" id="SignalP"/>
    </source>
</evidence>